<dbReference type="PANTHER" id="PTHR34293">
    <property type="entry name" value="HTH-TYPE TRANSCRIPTIONAL REGULATOR TRMBL2"/>
    <property type="match status" value="1"/>
</dbReference>
<evidence type="ECO:0000313" key="2">
    <source>
        <dbReference type="EMBL" id="VVC03958.1"/>
    </source>
</evidence>
<evidence type="ECO:0000313" key="3">
    <source>
        <dbReference type="Proteomes" id="UP000789941"/>
    </source>
</evidence>
<sequence length="244" mass="28457">MPVDKNLLKELGLTNNEVEVYLKLLMSDSITVNILAERTGMHRQVCYDALDRLLEKGFVSYVVKEGKKNFQALPPEQLVVYAEDMKSRLEQMVPDLKKVSLMPKDETFVEVYKGKNVVRTILRDMLDHMKRTRETALIFGVDESKFKEYDQPATEKYINDLRKFNLREKLLSFEGATEFFSGPQSEYRLLPIEFFNPNPTYVYGDKVVFLVWGSPMHAVMIKSKEAADVNRKQFNILWKLAKKR</sequence>
<dbReference type="InterPro" id="IPR002831">
    <property type="entry name" value="Tscrpt_reg_TrmB_N"/>
</dbReference>
<gene>
    <name evidence="2" type="ORF">LFW2832_00631</name>
</gene>
<dbReference type="InterPro" id="IPR036390">
    <property type="entry name" value="WH_DNA-bd_sf"/>
</dbReference>
<protein>
    <submittedName>
        <fullName evidence="2">Sugar-specific transcriptional regulator TrmB</fullName>
    </submittedName>
</protein>
<comment type="caution">
    <text evidence="2">The sequence shown here is derived from an EMBL/GenBank/DDBJ whole genome shotgun (WGS) entry which is preliminary data.</text>
</comment>
<name>A0A5E4LS39_9ARCH</name>
<dbReference type="Gene3D" id="1.10.10.10">
    <property type="entry name" value="Winged helix-like DNA-binding domain superfamily/Winged helix DNA-binding domain"/>
    <property type="match status" value="1"/>
</dbReference>
<dbReference type="Pfam" id="PF01978">
    <property type="entry name" value="TrmB"/>
    <property type="match status" value="1"/>
</dbReference>
<dbReference type="InterPro" id="IPR051797">
    <property type="entry name" value="TrmB-like"/>
</dbReference>
<accession>A0A5E4LS39</accession>
<organism evidence="2 3">
    <name type="scientific">Candidatus Bilamarchaeum dharawalense</name>
    <dbReference type="NCBI Taxonomy" id="2885759"/>
    <lineage>
        <taxon>Archaea</taxon>
        <taxon>Candidatus Micrarchaeota</taxon>
        <taxon>Candidatus Micrarchaeia</taxon>
        <taxon>Candidatus Anstonellales</taxon>
        <taxon>Candidatus Bilamarchaeaceae</taxon>
        <taxon>Candidatus Bilamarchaeum</taxon>
    </lineage>
</organism>
<dbReference type="AlphaFoldDB" id="A0A5E4LS39"/>
<evidence type="ECO:0000259" key="1">
    <source>
        <dbReference type="Pfam" id="PF01978"/>
    </source>
</evidence>
<feature type="domain" description="Transcription regulator TrmB N-terminal" evidence="1">
    <location>
        <begin position="8"/>
        <end position="76"/>
    </location>
</feature>
<dbReference type="Proteomes" id="UP000789941">
    <property type="component" value="Unassembled WGS sequence"/>
</dbReference>
<proteinExistence type="predicted"/>
<reference evidence="2 3" key="1">
    <citation type="submission" date="2019-08" db="EMBL/GenBank/DDBJ databases">
        <authorList>
            <person name="Vazquez-Campos X."/>
        </authorList>
    </citation>
    <scope>NUCLEOTIDE SEQUENCE [LARGE SCALE GENOMIC DNA]</scope>
    <source>
        <strain evidence="2">LFW-283_2</strain>
    </source>
</reference>
<dbReference type="EMBL" id="CABMJJ010000009">
    <property type="protein sequence ID" value="VVC03958.1"/>
    <property type="molecule type" value="Genomic_DNA"/>
</dbReference>
<dbReference type="InterPro" id="IPR036388">
    <property type="entry name" value="WH-like_DNA-bd_sf"/>
</dbReference>
<dbReference type="PANTHER" id="PTHR34293:SF1">
    <property type="entry name" value="HTH-TYPE TRANSCRIPTIONAL REGULATOR TRMBL2"/>
    <property type="match status" value="1"/>
</dbReference>
<dbReference type="SUPFAM" id="SSF46785">
    <property type="entry name" value="Winged helix' DNA-binding domain"/>
    <property type="match status" value="1"/>
</dbReference>